<keyword evidence="2" id="KW-1185">Reference proteome</keyword>
<dbReference type="KEGG" id="bafz:BafPKo_G0010"/>
<evidence type="ECO:0000313" key="1">
    <source>
        <dbReference type="EMBL" id="AEL70408.1"/>
    </source>
</evidence>
<dbReference type="RefSeq" id="WP_014486436.1">
    <property type="nucleotide sequence ID" value="NC_017239.1"/>
</dbReference>
<dbReference type="HOGENOM" id="CLU_3005047_0_0_12"/>
<gene>
    <name evidence="1" type="ordered locus">BafPKo_G0010</name>
</gene>
<sequence>MIFEKNLMKVAGVAIGEPVGQAIAGIIIQIEEFIWVILKDMKRPESKKSKKNETNI</sequence>
<name>G0ITF4_BORAP</name>
<dbReference type="Proteomes" id="UP000005216">
    <property type="component" value="Plasmid lp28-2"/>
</dbReference>
<organism evidence="1 2">
    <name type="scientific">Borreliella afzelii (strain PKo)</name>
    <name type="common">Borrelia afzelii</name>
    <dbReference type="NCBI Taxonomy" id="390236"/>
    <lineage>
        <taxon>Bacteria</taxon>
        <taxon>Pseudomonadati</taxon>
        <taxon>Spirochaetota</taxon>
        <taxon>Spirochaetia</taxon>
        <taxon>Spirochaetales</taxon>
        <taxon>Borreliaceae</taxon>
        <taxon>Borreliella</taxon>
    </lineage>
</organism>
<geneLocation type="plasmid" evidence="1 2">
    <name>lp28-2</name>
</geneLocation>
<evidence type="ECO:0000313" key="2">
    <source>
        <dbReference type="Proteomes" id="UP000005216"/>
    </source>
</evidence>
<reference evidence="1 2" key="1">
    <citation type="journal article" date="2011" name="J. Bacteriol.">
        <title>Whole-genome sequences of two Borrelia afzelii and two Borrelia garinii Lyme disease agent isolates.</title>
        <authorList>
            <person name="Casjens S.R."/>
            <person name="Mongodin E.F."/>
            <person name="Qiu W.-G."/>
            <person name="Dunn J.J."/>
            <person name="Luft B.J."/>
            <person name="Fraser-Liggett C.M."/>
            <person name="Schutzer S.E."/>
        </authorList>
    </citation>
    <scope>NUCLEOTIDE SEQUENCE [LARGE SCALE GENOMIC DNA]</scope>
    <source>
        <strain evidence="1 2">PKo</strain>
    </source>
</reference>
<dbReference type="PATRIC" id="fig|390236.22.peg.1185"/>
<keyword evidence="1" id="KW-0614">Plasmid</keyword>
<dbReference type="AlphaFoldDB" id="G0ITF4"/>
<protein>
    <submittedName>
        <fullName evidence="1">Uncharacterized protein</fullName>
    </submittedName>
</protein>
<proteinExistence type="predicted"/>
<dbReference type="EMBL" id="CP002943">
    <property type="protein sequence ID" value="AEL70408.1"/>
    <property type="molecule type" value="Genomic_DNA"/>
</dbReference>
<accession>G0ITF4</accession>